<proteinExistence type="predicted"/>
<dbReference type="EMBL" id="JAYMYQ010000005">
    <property type="protein sequence ID" value="KAK7330650.1"/>
    <property type="molecule type" value="Genomic_DNA"/>
</dbReference>
<sequence>MSGSYFAIGCKAAESCDVRALNLSLVIFFGFNLFGKFKDSASLFPVAMNTLVFSKITYVYFLPSPTCVTCLLCFFDIIQSSNSFTRDYLDHASSIMKRFRNVVNWLKAKPSKGDNLPTFTAAFADKKLLPLETNNRSDPVHLCNVCLISLIIPFVYVEVGKFSSVPFRVQASRQKDSPVAIFPYFSLMHLGFVFAFNERLLT</sequence>
<protein>
    <submittedName>
        <fullName evidence="2">Uncharacterized protein</fullName>
    </submittedName>
</protein>
<keyword evidence="1" id="KW-0472">Membrane</keyword>
<feature type="transmembrane region" description="Helical" evidence="1">
    <location>
        <begin position="58"/>
        <end position="78"/>
    </location>
</feature>
<feature type="transmembrane region" description="Helical" evidence="1">
    <location>
        <begin position="178"/>
        <end position="196"/>
    </location>
</feature>
<evidence type="ECO:0000313" key="2">
    <source>
        <dbReference type="EMBL" id="KAK7330650.1"/>
    </source>
</evidence>
<gene>
    <name evidence="2" type="ORF">VNO77_24848</name>
</gene>
<feature type="transmembrane region" description="Helical" evidence="1">
    <location>
        <begin position="139"/>
        <end position="157"/>
    </location>
</feature>
<evidence type="ECO:0000256" key="1">
    <source>
        <dbReference type="SAM" id="Phobius"/>
    </source>
</evidence>
<comment type="caution">
    <text evidence="2">The sequence shown here is derived from an EMBL/GenBank/DDBJ whole genome shotgun (WGS) entry which is preliminary data.</text>
</comment>
<evidence type="ECO:0000313" key="3">
    <source>
        <dbReference type="Proteomes" id="UP001367508"/>
    </source>
</evidence>
<keyword evidence="1" id="KW-1133">Transmembrane helix</keyword>
<dbReference type="Proteomes" id="UP001367508">
    <property type="component" value="Unassembled WGS sequence"/>
</dbReference>
<feature type="transmembrane region" description="Helical" evidence="1">
    <location>
        <begin position="20"/>
        <end position="37"/>
    </location>
</feature>
<keyword evidence="3" id="KW-1185">Reference proteome</keyword>
<dbReference type="AlphaFoldDB" id="A0AAN9QAC9"/>
<name>A0AAN9QAC9_CANGL</name>
<keyword evidence="1" id="KW-0812">Transmembrane</keyword>
<reference evidence="2 3" key="1">
    <citation type="submission" date="2024-01" db="EMBL/GenBank/DDBJ databases">
        <title>The genomes of 5 underutilized Papilionoideae crops provide insights into root nodulation and disease resistanc.</title>
        <authorList>
            <person name="Jiang F."/>
        </authorList>
    </citation>
    <scope>NUCLEOTIDE SEQUENCE [LARGE SCALE GENOMIC DNA]</scope>
    <source>
        <strain evidence="2">LVBAO_FW01</strain>
        <tissue evidence="2">Leaves</tissue>
    </source>
</reference>
<organism evidence="2 3">
    <name type="scientific">Canavalia gladiata</name>
    <name type="common">Sword bean</name>
    <name type="synonym">Dolichos gladiatus</name>
    <dbReference type="NCBI Taxonomy" id="3824"/>
    <lineage>
        <taxon>Eukaryota</taxon>
        <taxon>Viridiplantae</taxon>
        <taxon>Streptophyta</taxon>
        <taxon>Embryophyta</taxon>
        <taxon>Tracheophyta</taxon>
        <taxon>Spermatophyta</taxon>
        <taxon>Magnoliopsida</taxon>
        <taxon>eudicotyledons</taxon>
        <taxon>Gunneridae</taxon>
        <taxon>Pentapetalae</taxon>
        <taxon>rosids</taxon>
        <taxon>fabids</taxon>
        <taxon>Fabales</taxon>
        <taxon>Fabaceae</taxon>
        <taxon>Papilionoideae</taxon>
        <taxon>50 kb inversion clade</taxon>
        <taxon>NPAAA clade</taxon>
        <taxon>indigoferoid/millettioid clade</taxon>
        <taxon>Phaseoleae</taxon>
        <taxon>Canavalia</taxon>
    </lineage>
</organism>
<accession>A0AAN9QAC9</accession>